<dbReference type="PANTHER" id="PTHR12815:SF47">
    <property type="entry name" value="TRANSLOCATION AND ASSEMBLY MODULE SUBUNIT TAMA"/>
    <property type="match status" value="1"/>
</dbReference>
<keyword evidence="15" id="KW-1185">Reference proteome</keyword>
<keyword evidence="7" id="KW-0472">Membrane</keyword>
<evidence type="ECO:0000256" key="9">
    <source>
        <dbReference type="ARBA" id="ARBA00033063"/>
    </source>
</evidence>
<dbReference type="Pfam" id="PF17243">
    <property type="entry name" value="POTRA_TamA_1"/>
    <property type="match status" value="1"/>
</dbReference>
<accession>A0ABU5IQQ2</accession>
<protein>
    <recommendedName>
        <fullName evidence="3">Translocation and assembly module subunit TamA</fullName>
    </recommendedName>
    <alternativeName>
        <fullName evidence="9">Autotransporter assembly factor TamA</fullName>
    </alternativeName>
</protein>
<sequence length="619" mass="67972">MPPTRPRPLALAIVLALAALLGGCSVLKPKSDQEAAAARGEPPAEGPPRYDIEVEGPRELRALVGDNLDLARFRTVPADQGLTDEELARLVAQAPEQARTLLRTEGYFNAQVQARLEPAPAEGKLPRVVVSIDPGPRTTVQSVDVQVKGNLQQRADAGERPAQRLREKVQKDWPLKPGDAFRQDDWTAAKNGAITQLQANGYPAATWTDTQAAIRSREQAAALTAQADSGPLFHLGGLKLEGVQRYGEQAIRNLADFQPGEPYSEQKLLDYQDRLRLSGLYEGAAVSIDTNPSVADATPVTVRVREQREQNATLGLGYSSDTGPRFTLEHFHRRPFGLNWTARNNFELGSQRKLWEWDLRSYAKERMWQDLVAGNVEQLKVEDEDRLSARLRVGRSQSRNKLDRMYYGEGTYSRVDSPLGRVTSQALTANADWTWRDVDSRLLPTRGQAVILQTALGYARSDEAESGPFGRLYTRLLAFRPFGNGWNARLRLDVGQVFARQAIGVPDPLLFRAGGEDSVRGYAYRSLGPEVNGVVTSGRSLLTASAEITHPISRRMPALLGAAFIDAGNAAERFSDIKPAVGVGVGLHYRSPVGPLRLDLAYGVDDARFRVHVTAGASF</sequence>
<dbReference type="InterPro" id="IPR000184">
    <property type="entry name" value="Bac_surfAg_D15"/>
</dbReference>
<evidence type="ECO:0000256" key="1">
    <source>
        <dbReference type="ARBA" id="ARBA00004442"/>
    </source>
</evidence>
<feature type="domain" description="POTRA" evidence="12">
    <location>
        <begin position="236"/>
        <end position="306"/>
    </location>
</feature>
<dbReference type="Pfam" id="PF07244">
    <property type="entry name" value="POTRA"/>
    <property type="match status" value="1"/>
</dbReference>
<reference evidence="14 15" key="1">
    <citation type="submission" date="2023-11" db="EMBL/GenBank/DDBJ databases">
        <title>Draft genome of Azohydromonas lata strain H1 (DSM1123), a polyhydroxyalkanoate producer.</title>
        <authorList>
            <person name="Traversa D."/>
            <person name="D'Addabbo P."/>
            <person name="Pazzani C."/>
            <person name="Manzari C."/>
            <person name="Chiara M."/>
            <person name="Scrascia M."/>
        </authorList>
    </citation>
    <scope>NUCLEOTIDE SEQUENCE [LARGE SCALE GENOMIC DNA]</scope>
    <source>
        <strain evidence="14 15">H1</strain>
    </source>
</reference>
<dbReference type="InterPro" id="IPR035243">
    <property type="entry name" value="TamA_POTRA_Dom_1"/>
</dbReference>
<evidence type="ECO:0000256" key="5">
    <source>
        <dbReference type="ARBA" id="ARBA00022692"/>
    </source>
</evidence>
<dbReference type="Gene3D" id="2.40.160.50">
    <property type="entry name" value="membrane protein fhac: a member of the omp85/tpsb transporter family"/>
    <property type="match status" value="1"/>
</dbReference>
<evidence type="ECO:0000256" key="7">
    <source>
        <dbReference type="ARBA" id="ARBA00023136"/>
    </source>
</evidence>
<dbReference type="InterPro" id="IPR010827">
    <property type="entry name" value="BamA/TamA_POTRA"/>
</dbReference>
<evidence type="ECO:0000256" key="6">
    <source>
        <dbReference type="ARBA" id="ARBA00022729"/>
    </source>
</evidence>
<keyword evidence="5" id="KW-0812">Transmembrane</keyword>
<gene>
    <name evidence="14" type="ORF">SM757_32125</name>
</gene>
<evidence type="ECO:0000259" key="13">
    <source>
        <dbReference type="Pfam" id="PF17243"/>
    </source>
</evidence>
<evidence type="ECO:0000256" key="10">
    <source>
        <dbReference type="ARBA" id="ARBA00093548"/>
    </source>
</evidence>
<comment type="subunit">
    <text evidence="10">Interacts with TamB to form the translocation and assembly module (TAM).</text>
</comment>
<proteinExistence type="inferred from homology"/>
<dbReference type="Gene3D" id="3.10.20.310">
    <property type="entry name" value="membrane protein fhac"/>
    <property type="match status" value="2"/>
</dbReference>
<keyword evidence="8" id="KW-0998">Cell outer membrane</keyword>
<dbReference type="RefSeq" id="WP_322468466.1">
    <property type="nucleotide sequence ID" value="NZ_JAXOJX010000102.1"/>
</dbReference>
<evidence type="ECO:0000313" key="15">
    <source>
        <dbReference type="Proteomes" id="UP001293718"/>
    </source>
</evidence>
<dbReference type="PANTHER" id="PTHR12815">
    <property type="entry name" value="SORTING AND ASSEMBLY MACHINERY SAMM50 PROTEIN FAMILY MEMBER"/>
    <property type="match status" value="1"/>
</dbReference>
<evidence type="ECO:0000256" key="8">
    <source>
        <dbReference type="ARBA" id="ARBA00023237"/>
    </source>
</evidence>
<dbReference type="EMBL" id="JAXOJX010000102">
    <property type="protein sequence ID" value="MDZ5461231.1"/>
    <property type="molecule type" value="Genomic_DNA"/>
</dbReference>
<dbReference type="Pfam" id="PF01103">
    <property type="entry name" value="Omp85"/>
    <property type="match status" value="1"/>
</dbReference>
<feature type="domain" description="Bacterial surface antigen (D15)" evidence="11">
    <location>
        <begin position="381"/>
        <end position="619"/>
    </location>
</feature>
<keyword evidence="4" id="KW-1134">Transmembrane beta strand</keyword>
<evidence type="ECO:0000256" key="4">
    <source>
        <dbReference type="ARBA" id="ARBA00022452"/>
    </source>
</evidence>
<dbReference type="InterPro" id="IPR039910">
    <property type="entry name" value="D15-like"/>
</dbReference>
<dbReference type="PROSITE" id="PS51257">
    <property type="entry name" value="PROKAR_LIPOPROTEIN"/>
    <property type="match status" value="1"/>
</dbReference>
<evidence type="ECO:0000313" key="14">
    <source>
        <dbReference type="EMBL" id="MDZ5461231.1"/>
    </source>
</evidence>
<evidence type="ECO:0000259" key="11">
    <source>
        <dbReference type="Pfam" id="PF01103"/>
    </source>
</evidence>
<evidence type="ECO:0000256" key="2">
    <source>
        <dbReference type="ARBA" id="ARBA00010248"/>
    </source>
</evidence>
<comment type="caution">
    <text evidence="14">The sequence shown here is derived from an EMBL/GenBank/DDBJ whole genome shotgun (WGS) entry which is preliminary data.</text>
</comment>
<dbReference type="Proteomes" id="UP001293718">
    <property type="component" value="Unassembled WGS sequence"/>
</dbReference>
<evidence type="ECO:0000259" key="12">
    <source>
        <dbReference type="Pfam" id="PF07244"/>
    </source>
</evidence>
<comment type="subcellular location">
    <subcellularLocation>
        <location evidence="1">Cell outer membrane</location>
    </subcellularLocation>
</comment>
<organism evidence="14 15">
    <name type="scientific">Azohydromonas lata</name>
    <dbReference type="NCBI Taxonomy" id="45677"/>
    <lineage>
        <taxon>Bacteria</taxon>
        <taxon>Pseudomonadati</taxon>
        <taxon>Pseudomonadota</taxon>
        <taxon>Betaproteobacteria</taxon>
        <taxon>Burkholderiales</taxon>
        <taxon>Sphaerotilaceae</taxon>
        <taxon>Azohydromonas</taxon>
    </lineage>
</organism>
<name>A0ABU5IQQ2_9BURK</name>
<feature type="domain" description="TamA POTRA" evidence="13">
    <location>
        <begin position="59"/>
        <end position="134"/>
    </location>
</feature>
<evidence type="ECO:0000256" key="3">
    <source>
        <dbReference type="ARBA" id="ARBA00015419"/>
    </source>
</evidence>
<comment type="similarity">
    <text evidence="2">Belongs to the TamA family.</text>
</comment>
<keyword evidence="6" id="KW-0732">Signal</keyword>